<dbReference type="RefSeq" id="WP_229711003.1">
    <property type="nucleotide sequence ID" value="NZ_BJMO01000007.1"/>
</dbReference>
<keyword evidence="8" id="KW-1185">Reference proteome</keyword>
<comment type="similarity">
    <text evidence="2">Belongs to the zinc-containing alcohol dehydrogenase family.</text>
</comment>
<dbReference type="GO" id="GO:0046872">
    <property type="term" value="F:metal ion binding"/>
    <property type="evidence" value="ECO:0007669"/>
    <property type="project" value="UniProtKB-KW"/>
</dbReference>
<dbReference type="CDD" id="cd08255">
    <property type="entry name" value="2-desacetyl-2-hydroxyethyl_bacteriochlorophyllide_like"/>
    <property type="match status" value="1"/>
</dbReference>
<dbReference type="STRING" id="37927.SA2016_0196"/>
<reference evidence="7 8" key="1">
    <citation type="submission" date="2016-02" db="EMBL/GenBank/DDBJ databases">
        <title>Complete genome of Sinomonas atrocyanea KCTC 3377.</title>
        <authorList>
            <person name="Kim K.M."/>
        </authorList>
    </citation>
    <scope>NUCLEOTIDE SEQUENCE [LARGE SCALE GENOMIC DNA]</scope>
    <source>
        <strain evidence="7 8">KCTC 3377</strain>
    </source>
</reference>
<dbReference type="SUPFAM" id="SSF51735">
    <property type="entry name" value="NAD(P)-binding Rossmann-fold domains"/>
    <property type="match status" value="1"/>
</dbReference>
<evidence type="ECO:0000256" key="2">
    <source>
        <dbReference type="ARBA" id="ARBA00008072"/>
    </source>
</evidence>
<evidence type="ECO:0000256" key="3">
    <source>
        <dbReference type="ARBA" id="ARBA00022723"/>
    </source>
</evidence>
<accession>A0A126ZVC0</accession>
<protein>
    <submittedName>
        <fullName evidence="7">Dehydrogenase</fullName>
    </submittedName>
</protein>
<comment type="cofactor">
    <cofactor evidence="1">
        <name>Zn(2+)</name>
        <dbReference type="ChEBI" id="CHEBI:29105"/>
    </cofactor>
</comment>
<evidence type="ECO:0000313" key="8">
    <source>
        <dbReference type="Proteomes" id="UP000070134"/>
    </source>
</evidence>
<evidence type="ECO:0000256" key="6">
    <source>
        <dbReference type="SAM" id="MobiDB-lite"/>
    </source>
</evidence>
<organism evidence="7 8">
    <name type="scientific">Sinomonas atrocyanea</name>
    <dbReference type="NCBI Taxonomy" id="37927"/>
    <lineage>
        <taxon>Bacteria</taxon>
        <taxon>Bacillati</taxon>
        <taxon>Actinomycetota</taxon>
        <taxon>Actinomycetes</taxon>
        <taxon>Micrococcales</taxon>
        <taxon>Micrococcaceae</taxon>
        <taxon>Sinomonas</taxon>
    </lineage>
</organism>
<evidence type="ECO:0000256" key="5">
    <source>
        <dbReference type="ARBA" id="ARBA00023002"/>
    </source>
</evidence>
<evidence type="ECO:0000256" key="4">
    <source>
        <dbReference type="ARBA" id="ARBA00022833"/>
    </source>
</evidence>
<evidence type="ECO:0000256" key="1">
    <source>
        <dbReference type="ARBA" id="ARBA00001947"/>
    </source>
</evidence>
<dbReference type="EMBL" id="CP014518">
    <property type="protein sequence ID" value="AMM30897.1"/>
    <property type="molecule type" value="Genomic_DNA"/>
</dbReference>
<dbReference type="PANTHER" id="PTHR43350:SF19">
    <property type="entry name" value="D-GULOSIDE 3-DEHYDROGENASE"/>
    <property type="match status" value="1"/>
</dbReference>
<dbReference type="SUPFAM" id="SSF50129">
    <property type="entry name" value="GroES-like"/>
    <property type="match status" value="1"/>
</dbReference>
<name>A0A126ZVC0_9MICC</name>
<gene>
    <name evidence="7" type="ORF">SA2016_0196</name>
</gene>
<dbReference type="PANTHER" id="PTHR43350">
    <property type="entry name" value="NAD-DEPENDENT ALCOHOL DEHYDROGENASE"/>
    <property type="match status" value="1"/>
</dbReference>
<dbReference type="Gene3D" id="3.90.180.10">
    <property type="entry name" value="Medium-chain alcohol dehydrogenases, catalytic domain"/>
    <property type="match status" value="1"/>
</dbReference>
<keyword evidence="4" id="KW-0862">Zinc</keyword>
<dbReference type="AlphaFoldDB" id="A0A126ZVC0"/>
<dbReference type="KEGG" id="satk:SA2016_0196"/>
<dbReference type="InterPro" id="IPR036291">
    <property type="entry name" value="NAD(P)-bd_dom_sf"/>
</dbReference>
<dbReference type="PATRIC" id="fig|37927.3.peg.202"/>
<dbReference type="Proteomes" id="UP000070134">
    <property type="component" value="Chromosome"/>
</dbReference>
<sequence length="347" mass="36869">MGDPIRTGPGTAAPTTPGMATAYWTTGPRRGELRPVPVPEPGEGEALVRALYSGHSRGTENLVHACKVPDRVADLMEAPHQEGSFPAPVKYGYLSVGVVERGPAELEGRTVFCLYPHQDRYVVPVADLTPVPEGVPPRRALLAGAVETAVNALWEAGPRIGDRIAVVGCGLIGASAVALLRRFPLDRLEAVDPDPGRQGLMDALGVRLVAPADAAEDCDIVLHASATPEGLARCFEIVGDDGEVIELSWYGDRSVQVPLGADFHARRLSLRASQVGQVAQPRRVRRTTAQRLALALRLLEDPAFDAFLGEPSDFADLPATMDRLAEGGDVAGAWPGLCHVIRYPGAP</sequence>
<proteinExistence type="inferred from homology"/>
<dbReference type="InterPro" id="IPR011032">
    <property type="entry name" value="GroES-like_sf"/>
</dbReference>
<evidence type="ECO:0000313" key="7">
    <source>
        <dbReference type="EMBL" id="AMM30897.1"/>
    </source>
</evidence>
<dbReference type="GO" id="GO:0016491">
    <property type="term" value="F:oxidoreductase activity"/>
    <property type="evidence" value="ECO:0007669"/>
    <property type="project" value="UniProtKB-KW"/>
</dbReference>
<keyword evidence="3" id="KW-0479">Metal-binding</keyword>
<keyword evidence="5" id="KW-0560">Oxidoreductase</keyword>
<feature type="compositionally biased region" description="Low complexity" evidence="6">
    <location>
        <begin position="7"/>
        <end position="22"/>
    </location>
</feature>
<feature type="region of interest" description="Disordered" evidence="6">
    <location>
        <begin position="1"/>
        <end position="41"/>
    </location>
</feature>